<dbReference type="Gene3D" id="3.10.450.50">
    <property type="match status" value="1"/>
</dbReference>
<dbReference type="SUPFAM" id="SSF54427">
    <property type="entry name" value="NTF2-like"/>
    <property type="match status" value="1"/>
</dbReference>
<name>A0AAX1NAN4_9BACT</name>
<sequence>MNTIQIDLEKLQKSNWTEEELKNAEIVVHFIQKLMNDHDFDYIKETYSSQRYKQHNQSMIDGIDGVLDVVSNFAKRFPDYCYDVKHIYVDGEYVTVHSHSTNKKKHRGNPQKGLNIMDTWRVVDGEIVEHWDAVQPIHGFMRFFFWMVGGKFKNQNTYF</sequence>
<dbReference type="EMBL" id="CP076132">
    <property type="protein sequence ID" value="QWG03335.1"/>
    <property type="molecule type" value="Genomic_DNA"/>
</dbReference>
<organism evidence="1 2">
    <name type="scientific">Flammeovirga yaeyamensis</name>
    <dbReference type="NCBI Taxonomy" id="367791"/>
    <lineage>
        <taxon>Bacteria</taxon>
        <taxon>Pseudomonadati</taxon>
        <taxon>Bacteroidota</taxon>
        <taxon>Cytophagia</taxon>
        <taxon>Cytophagales</taxon>
        <taxon>Flammeovirgaceae</taxon>
        <taxon>Flammeovirga</taxon>
    </lineage>
</organism>
<dbReference type="Proteomes" id="UP000678679">
    <property type="component" value="Chromosome 1"/>
</dbReference>
<evidence type="ECO:0000313" key="2">
    <source>
        <dbReference type="Proteomes" id="UP000678679"/>
    </source>
</evidence>
<dbReference type="Pfam" id="PF07366">
    <property type="entry name" value="SnoaL"/>
    <property type="match status" value="1"/>
</dbReference>
<dbReference type="InterPro" id="IPR032710">
    <property type="entry name" value="NTF2-like_dom_sf"/>
</dbReference>
<protein>
    <submittedName>
        <fullName evidence="1">Nuclear transport factor 2 family protein</fullName>
    </submittedName>
</protein>
<proteinExistence type="predicted"/>
<accession>A0AAX1NAN4</accession>
<dbReference type="KEGG" id="fya:KMW28_07050"/>
<dbReference type="AlphaFoldDB" id="A0AAX1NAN4"/>
<evidence type="ECO:0000313" key="1">
    <source>
        <dbReference type="EMBL" id="QWG03335.1"/>
    </source>
</evidence>
<keyword evidence="2" id="KW-1185">Reference proteome</keyword>
<dbReference type="RefSeq" id="WP_169664006.1">
    <property type="nucleotide sequence ID" value="NZ_CP076132.1"/>
</dbReference>
<dbReference type="GO" id="GO:0030638">
    <property type="term" value="P:polyketide metabolic process"/>
    <property type="evidence" value="ECO:0007669"/>
    <property type="project" value="InterPro"/>
</dbReference>
<dbReference type="InterPro" id="IPR009959">
    <property type="entry name" value="Cyclase_SnoaL-like"/>
</dbReference>
<gene>
    <name evidence="1" type="ORF">KMW28_07050</name>
</gene>
<reference evidence="1 2" key="1">
    <citation type="submission" date="2021-05" db="EMBL/GenBank/DDBJ databases">
        <title>Comparative genomic studies on the polysaccharide-degrading batcterial strains of the Flammeovirga genus.</title>
        <authorList>
            <person name="Zewei F."/>
            <person name="Zheng Z."/>
            <person name="Yu L."/>
            <person name="Ruyue G."/>
            <person name="Yanhong M."/>
            <person name="Yuanyuan C."/>
            <person name="Jingyan G."/>
            <person name="Wenjun H."/>
        </authorList>
    </citation>
    <scope>NUCLEOTIDE SEQUENCE [LARGE SCALE GENOMIC DNA]</scope>
    <source>
        <strain evidence="1 2">NBRC:100898</strain>
    </source>
</reference>